<keyword evidence="2 5" id="KW-0547">Nucleotide-binding</keyword>
<dbReference type="PROSITE" id="PS00107">
    <property type="entry name" value="PROTEIN_KINASE_ATP"/>
    <property type="match status" value="1"/>
</dbReference>
<dbReference type="SUPFAM" id="SSF56112">
    <property type="entry name" value="Protein kinase-like (PK-like)"/>
    <property type="match status" value="1"/>
</dbReference>
<protein>
    <submittedName>
        <fullName evidence="8">Protein kinase-like domain</fullName>
    </submittedName>
</protein>
<dbReference type="PROSITE" id="PS50011">
    <property type="entry name" value="PROTEIN_KINASE_DOM"/>
    <property type="match status" value="1"/>
</dbReference>
<dbReference type="CDD" id="cd22265">
    <property type="entry name" value="UDM1_RNF168"/>
    <property type="match status" value="1"/>
</dbReference>
<evidence type="ECO:0000256" key="5">
    <source>
        <dbReference type="PROSITE-ProRule" id="PRU10141"/>
    </source>
</evidence>
<feature type="compositionally biased region" description="Low complexity" evidence="6">
    <location>
        <begin position="288"/>
        <end position="315"/>
    </location>
</feature>
<dbReference type="FunFam" id="3.30.200.20:FF:000042">
    <property type="entry name" value="Aurora kinase A"/>
    <property type="match status" value="1"/>
</dbReference>
<feature type="domain" description="Protein kinase" evidence="7">
    <location>
        <begin position="17"/>
        <end position="271"/>
    </location>
</feature>
<sequence length="809" mass="94935">MELLQLKPDKKIQDYSFSLKASIGKGSSGTVYIGKDERNGEPVAVKVIDMNSLKTELSWKNLKSEIETMRNLNNPHIVKLLGVYQTTNNAYIITEYCNQGDLRNLMNKRKRFSEKESISIIKQILLGVKEFQQNDIIHRDLKPANVLIHNNVFKITDFGFARKVQNENHIMDSLVGTPLYMCPQILLKQKYNTKSDIWSIALIFYELLYGTTPWPSNNLIELVSKISQNRQIYFDPMIPVSNQTKNFIVNCLKISQEERYGWEQVYSYPLFNIPLEKTPKSSLNTNKQQQQIQNQSQQSTYTASSQSIQSKQQSIGPNNTPLENNQQFKQQQTTSPLSQIQNQNQEQQFIQQNQQQQYQQNYQNKQIQNDAQNQQPIKAQANDANNKVHLNGKEYQIVDKKNIDSDKPVQSQIKKDIQNLVKISQLIDLDPKKSQNQLFIKNLTFGEKFKENQDKITQQLQFTFFCQDLVQLIDSHIFKIYNHYTISQQNIFNKLKFTLLKSSQLHLKEISQTLQELNPQQEQNQQQQQQNQQVQKEYLTPNFIPSVNNLNFTDIQNFVSSEEFRSCQMYIQSLLDEIEQQLQIVLERVLDHEQQRFKDYDLYPFLNLENQVDFSKVVQQRIQQIIREVNHQLSIHFSQIYSHEYHNPNSNQSNQNTIKLRESEALNIKILLKLIQFKEINAKVTGYQLISNDKYIQAVQNEIFHDGNTIFNMDLYFQLRKLILNTQQAEVFNKNNSTNYNKEMNNYNQQQQSNYTTDSKNNNYINQNVYNNVSNINKNSNNNISQIPMPNSNQNNINTDNNYVIVRNN</sequence>
<dbReference type="OrthoDB" id="40902at2759"/>
<dbReference type="InParanoid" id="A0A0V0QMB2"/>
<dbReference type="Pfam" id="PF00069">
    <property type="entry name" value="Pkinase"/>
    <property type="match status" value="1"/>
</dbReference>
<dbReference type="GO" id="GO:0005524">
    <property type="term" value="F:ATP binding"/>
    <property type="evidence" value="ECO:0007669"/>
    <property type="project" value="UniProtKB-UniRule"/>
</dbReference>
<dbReference type="GO" id="GO:0005776">
    <property type="term" value="C:autophagosome"/>
    <property type="evidence" value="ECO:0007669"/>
    <property type="project" value="TreeGrafter"/>
</dbReference>
<evidence type="ECO:0000259" key="7">
    <source>
        <dbReference type="PROSITE" id="PS50011"/>
    </source>
</evidence>
<accession>A0A0V0QMB2</accession>
<dbReference type="InterPro" id="IPR045269">
    <property type="entry name" value="Atg1-like"/>
</dbReference>
<feature type="region of interest" description="Disordered" evidence="6">
    <location>
        <begin position="281"/>
        <end position="375"/>
    </location>
</feature>
<feature type="binding site" evidence="5">
    <location>
        <position position="46"/>
    </location>
    <ligand>
        <name>ATP</name>
        <dbReference type="ChEBI" id="CHEBI:30616"/>
    </ligand>
</feature>
<dbReference type="GO" id="GO:0010506">
    <property type="term" value="P:regulation of autophagy"/>
    <property type="evidence" value="ECO:0007669"/>
    <property type="project" value="InterPro"/>
</dbReference>
<name>A0A0V0QMB2_PSEPJ</name>
<dbReference type="EMBL" id="LDAU01000133">
    <property type="protein sequence ID" value="KRX03366.1"/>
    <property type="molecule type" value="Genomic_DNA"/>
</dbReference>
<dbReference type="GO" id="GO:0016020">
    <property type="term" value="C:membrane"/>
    <property type="evidence" value="ECO:0007669"/>
    <property type="project" value="TreeGrafter"/>
</dbReference>
<dbReference type="GO" id="GO:0000407">
    <property type="term" value="C:phagophore assembly site"/>
    <property type="evidence" value="ECO:0007669"/>
    <property type="project" value="TreeGrafter"/>
</dbReference>
<evidence type="ECO:0000256" key="4">
    <source>
        <dbReference type="ARBA" id="ARBA00022840"/>
    </source>
</evidence>
<evidence type="ECO:0000256" key="1">
    <source>
        <dbReference type="ARBA" id="ARBA00022679"/>
    </source>
</evidence>
<dbReference type="SMART" id="SM00220">
    <property type="entry name" value="S_TKc"/>
    <property type="match status" value="1"/>
</dbReference>
<dbReference type="FunFam" id="1.10.510.10:FF:000771">
    <property type="entry name" value="Uncharacterized protein"/>
    <property type="match status" value="1"/>
</dbReference>
<comment type="caution">
    <text evidence="8">The sequence shown here is derived from an EMBL/GenBank/DDBJ whole genome shotgun (WGS) entry which is preliminary data.</text>
</comment>
<keyword evidence="9" id="KW-1185">Reference proteome</keyword>
<dbReference type="PANTHER" id="PTHR24348:SF22">
    <property type="entry name" value="NON-SPECIFIC SERINE_THREONINE PROTEIN KINASE"/>
    <property type="match status" value="1"/>
</dbReference>
<feature type="compositionally biased region" description="Low complexity" evidence="6">
    <location>
        <begin position="339"/>
        <end position="369"/>
    </location>
</feature>
<dbReference type="InterPro" id="IPR008271">
    <property type="entry name" value="Ser/Thr_kinase_AS"/>
</dbReference>
<dbReference type="GO" id="GO:0005829">
    <property type="term" value="C:cytosol"/>
    <property type="evidence" value="ECO:0007669"/>
    <property type="project" value="TreeGrafter"/>
</dbReference>
<gene>
    <name evidence="8" type="ORF">PPERSA_12645</name>
</gene>
<keyword evidence="3 8" id="KW-0418">Kinase</keyword>
<evidence type="ECO:0000256" key="2">
    <source>
        <dbReference type="ARBA" id="ARBA00022741"/>
    </source>
</evidence>
<dbReference type="PANTHER" id="PTHR24348">
    <property type="entry name" value="SERINE/THREONINE-PROTEIN KINASE UNC-51-RELATED"/>
    <property type="match status" value="1"/>
</dbReference>
<evidence type="ECO:0000313" key="9">
    <source>
        <dbReference type="Proteomes" id="UP000054937"/>
    </source>
</evidence>
<keyword evidence="1" id="KW-0808">Transferase</keyword>
<dbReference type="AlphaFoldDB" id="A0A0V0QMB2"/>
<dbReference type="Proteomes" id="UP000054937">
    <property type="component" value="Unassembled WGS sequence"/>
</dbReference>
<proteinExistence type="predicted"/>
<dbReference type="InterPro" id="IPR011009">
    <property type="entry name" value="Kinase-like_dom_sf"/>
</dbReference>
<evidence type="ECO:0000256" key="3">
    <source>
        <dbReference type="ARBA" id="ARBA00022777"/>
    </source>
</evidence>
<dbReference type="GO" id="GO:0000045">
    <property type="term" value="P:autophagosome assembly"/>
    <property type="evidence" value="ECO:0007669"/>
    <property type="project" value="TreeGrafter"/>
</dbReference>
<dbReference type="PROSITE" id="PS00108">
    <property type="entry name" value="PROTEIN_KINASE_ST"/>
    <property type="match status" value="1"/>
</dbReference>
<dbReference type="GO" id="GO:0004674">
    <property type="term" value="F:protein serine/threonine kinase activity"/>
    <property type="evidence" value="ECO:0007669"/>
    <property type="project" value="InterPro"/>
</dbReference>
<feature type="compositionally biased region" description="Polar residues" evidence="6">
    <location>
        <begin position="316"/>
        <end position="338"/>
    </location>
</feature>
<dbReference type="InterPro" id="IPR017441">
    <property type="entry name" value="Protein_kinase_ATP_BS"/>
</dbReference>
<evidence type="ECO:0000256" key="6">
    <source>
        <dbReference type="SAM" id="MobiDB-lite"/>
    </source>
</evidence>
<organism evidence="8 9">
    <name type="scientific">Pseudocohnilembus persalinus</name>
    <name type="common">Ciliate</name>
    <dbReference type="NCBI Taxonomy" id="266149"/>
    <lineage>
        <taxon>Eukaryota</taxon>
        <taxon>Sar</taxon>
        <taxon>Alveolata</taxon>
        <taxon>Ciliophora</taxon>
        <taxon>Intramacronucleata</taxon>
        <taxon>Oligohymenophorea</taxon>
        <taxon>Scuticociliatia</taxon>
        <taxon>Philasterida</taxon>
        <taxon>Pseudocohnilembidae</taxon>
        <taxon>Pseudocohnilembus</taxon>
    </lineage>
</organism>
<keyword evidence="4 5" id="KW-0067">ATP-binding</keyword>
<dbReference type="Gene3D" id="1.10.510.10">
    <property type="entry name" value="Transferase(Phosphotransferase) domain 1"/>
    <property type="match status" value="1"/>
</dbReference>
<dbReference type="InterPro" id="IPR000719">
    <property type="entry name" value="Prot_kinase_dom"/>
</dbReference>
<reference evidence="8 9" key="1">
    <citation type="journal article" date="2015" name="Sci. Rep.">
        <title>Genome of the facultative scuticociliatosis pathogen Pseudocohnilembus persalinus provides insight into its virulence through horizontal gene transfer.</title>
        <authorList>
            <person name="Xiong J."/>
            <person name="Wang G."/>
            <person name="Cheng J."/>
            <person name="Tian M."/>
            <person name="Pan X."/>
            <person name="Warren A."/>
            <person name="Jiang C."/>
            <person name="Yuan D."/>
            <person name="Miao W."/>
        </authorList>
    </citation>
    <scope>NUCLEOTIDE SEQUENCE [LARGE SCALE GENOMIC DNA]</scope>
    <source>
        <strain evidence="8">36N120E</strain>
    </source>
</reference>
<evidence type="ECO:0000313" key="8">
    <source>
        <dbReference type="EMBL" id="KRX03366.1"/>
    </source>
</evidence>